<dbReference type="InterPro" id="IPR039608">
    <property type="entry name" value="VQ_1/10"/>
</dbReference>
<sequence>MTDQKGKKGIKIVIINTQYVQADPKSFKSVVQKLTGKDSKVPGSPDAKNCTVGTEGARLGVGDCGSVSRNLSFKYDLDRMLKEMPPLSEFNDLWSVE</sequence>
<keyword evidence="3" id="KW-1185">Reference proteome</keyword>
<dbReference type="Pfam" id="PF05678">
    <property type="entry name" value="VQ"/>
    <property type="match status" value="1"/>
</dbReference>
<evidence type="ECO:0000259" key="1">
    <source>
        <dbReference type="Pfam" id="PF05678"/>
    </source>
</evidence>
<reference evidence="2 3" key="1">
    <citation type="submission" date="2024-11" db="EMBL/GenBank/DDBJ databases">
        <title>Chromosome-level genome assembly of Eucalyptus globulus Labill. provides insights into its genome evolution.</title>
        <authorList>
            <person name="Li X."/>
        </authorList>
    </citation>
    <scope>NUCLEOTIDE SEQUENCE [LARGE SCALE GENOMIC DNA]</scope>
    <source>
        <strain evidence="2">CL2024</strain>
        <tissue evidence="2">Fresh tender leaves</tissue>
    </source>
</reference>
<organism evidence="2 3">
    <name type="scientific">Eucalyptus globulus</name>
    <name type="common">Tasmanian blue gum</name>
    <dbReference type="NCBI Taxonomy" id="34317"/>
    <lineage>
        <taxon>Eukaryota</taxon>
        <taxon>Viridiplantae</taxon>
        <taxon>Streptophyta</taxon>
        <taxon>Embryophyta</taxon>
        <taxon>Tracheophyta</taxon>
        <taxon>Spermatophyta</taxon>
        <taxon>Magnoliopsida</taxon>
        <taxon>eudicotyledons</taxon>
        <taxon>Gunneridae</taxon>
        <taxon>Pentapetalae</taxon>
        <taxon>rosids</taxon>
        <taxon>malvids</taxon>
        <taxon>Myrtales</taxon>
        <taxon>Myrtaceae</taxon>
        <taxon>Myrtoideae</taxon>
        <taxon>Eucalypteae</taxon>
        <taxon>Eucalyptus</taxon>
    </lineage>
</organism>
<evidence type="ECO:0000313" key="2">
    <source>
        <dbReference type="EMBL" id="KAL3736064.1"/>
    </source>
</evidence>
<dbReference type="PANTHER" id="PTHR34777:SF25">
    <property type="entry name" value="VQ DOMAIN-CONTAINING PROTEIN"/>
    <property type="match status" value="1"/>
</dbReference>
<dbReference type="Proteomes" id="UP001634007">
    <property type="component" value="Unassembled WGS sequence"/>
</dbReference>
<name>A0ABD3KC99_EUCGL</name>
<dbReference type="InterPro" id="IPR008889">
    <property type="entry name" value="VQ"/>
</dbReference>
<proteinExistence type="predicted"/>
<dbReference type="EMBL" id="JBJKBG010000006">
    <property type="protein sequence ID" value="KAL3736064.1"/>
    <property type="molecule type" value="Genomic_DNA"/>
</dbReference>
<dbReference type="PANTHER" id="PTHR34777">
    <property type="entry name" value="VQ MOTIF-CONTAINING PROTEIN 10"/>
    <property type="match status" value="1"/>
</dbReference>
<feature type="domain" description="VQ" evidence="1">
    <location>
        <begin position="14"/>
        <end position="39"/>
    </location>
</feature>
<accession>A0ABD3KC99</accession>
<gene>
    <name evidence="2" type="ORF">ACJRO7_025072</name>
</gene>
<comment type="caution">
    <text evidence="2">The sequence shown here is derived from an EMBL/GenBank/DDBJ whole genome shotgun (WGS) entry which is preliminary data.</text>
</comment>
<dbReference type="AlphaFoldDB" id="A0ABD3KC99"/>
<evidence type="ECO:0000313" key="3">
    <source>
        <dbReference type="Proteomes" id="UP001634007"/>
    </source>
</evidence>
<protein>
    <recommendedName>
        <fullName evidence="1">VQ domain-containing protein</fullName>
    </recommendedName>
</protein>